<reference evidence="3" key="1">
    <citation type="journal article" date="2019" name="Int. J. Syst. Evol. Microbiol.">
        <title>The Global Catalogue of Microorganisms (GCM) 10K type strain sequencing project: providing services to taxonomists for standard genome sequencing and annotation.</title>
        <authorList>
            <consortium name="The Broad Institute Genomics Platform"/>
            <consortium name="The Broad Institute Genome Sequencing Center for Infectious Disease"/>
            <person name="Wu L."/>
            <person name="Ma J."/>
        </authorList>
    </citation>
    <scope>NUCLEOTIDE SEQUENCE [LARGE SCALE GENOMIC DNA]</scope>
    <source>
        <strain evidence="3">CCUG 49679</strain>
    </source>
</reference>
<sequence>MKRLLLVAFLMIQAGLFAQKDCEFGTSFTDSIGSYKETKQKIIYEKVFAGSSNNIFFSLVNAGGTPALNFQNIQRSKDFMKATCFDSASKVYLQLENGKILTMLISEEGNCGATVRDEKTGASVRVTSATFLFMKNSIEELKKSPVSYIRIKYASEMVDYIMKKEMISELNGETSFPQNFFIDYLKCIEE</sequence>
<dbReference type="Proteomes" id="UP001596287">
    <property type="component" value="Unassembled WGS sequence"/>
</dbReference>
<dbReference type="EMBL" id="JBHSQB010000004">
    <property type="protein sequence ID" value="MFC6095942.1"/>
    <property type="molecule type" value="Genomic_DNA"/>
</dbReference>
<comment type="caution">
    <text evidence="2">The sequence shown here is derived from an EMBL/GenBank/DDBJ whole genome shotgun (WGS) entry which is preliminary data.</text>
</comment>
<keyword evidence="3" id="KW-1185">Reference proteome</keyword>
<protein>
    <submittedName>
        <fullName evidence="2">Uncharacterized protein</fullName>
    </submittedName>
</protein>
<feature type="signal peptide" evidence="1">
    <location>
        <begin position="1"/>
        <end position="18"/>
    </location>
</feature>
<evidence type="ECO:0000256" key="1">
    <source>
        <dbReference type="SAM" id="SignalP"/>
    </source>
</evidence>
<name>A0ABW1PM56_9FLAO</name>
<keyword evidence="1" id="KW-0732">Signal</keyword>
<feature type="chain" id="PRO_5045142558" evidence="1">
    <location>
        <begin position="19"/>
        <end position="190"/>
    </location>
</feature>
<proteinExistence type="predicted"/>
<accession>A0ABW1PM56</accession>
<evidence type="ECO:0000313" key="3">
    <source>
        <dbReference type="Proteomes" id="UP001596287"/>
    </source>
</evidence>
<dbReference type="RefSeq" id="WP_379790643.1">
    <property type="nucleotide sequence ID" value="NZ_JBHSQB010000004.1"/>
</dbReference>
<gene>
    <name evidence="2" type="ORF">ACFPVY_04740</name>
</gene>
<organism evidence="2 3">
    <name type="scientific">Flavobacterium qiangtangense</name>
    <dbReference type="NCBI Taxonomy" id="1442595"/>
    <lineage>
        <taxon>Bacteria</taxon>
        <taxon>Pseudomonadati</taxon>
        <taxon>Bacteroidota</taxon>
        <taxon>Flavobacteriia</taxon>
        <taxon>Flavobacteriales</taxon>
        <taxon>Flavobacteriaceae</taxon>
        <taxon>Flavobacterium</taxon>
    </lineage>
</organism>
<evidence type="ECO:0000313" key="2">
    <source>
        <dbReference type="EMBL" id="MFC6095942.1"/>
    </source>
</evidence>